<dbReference type="AlphaFoldDB" id="A0A0K8MY34"/>
<dbReference type="OrthoDB" id="5396526at2"/>
<feature type="transmembrane region" description="Helical" evidence="1">
    <location>
        <begin position="37"/>
        <end position="58"/>
    </location>
</feature>
<dbReference type="NCBIfam" id="TIGR03987">
    <property type="entry name" value="HsmA family protein"/>
    <property type="match status" value="1"/>
</dbReference>
<evidence type="ECO:0000256" key="1">
    <source>
        <dbReference type="SAM" id="Phobius"/>
    </source>
</evidence>
<name>A0A0K8MY34_9CHLR</name>
<dbReference type="RefSeq" id="WP_075075495.1">
    <property type="nucleotide sequence ID" value="NZ_DF967973.1"/>
</dbReference>
<gene>
    <name evidence="2" type="ORF">LARV_03911</name>
</gene>
<evidence type="ECO:0008006" key="4">
    <source>
        <dbReference type="Google" id="ProtNLM"/>
    </source>
</evidence>
<reference evidence="2" key="1">
    <citation type="submission" date="2015-07" db="EMBL/GenBank/DDBJ databases">
        <title>Draft Genome Sequences of Anaerolinea thermolimosa IMO-1, Bellilinea caldifistulae GOMI-1, Leptolinea tardivitalis YMTK-2, Levilinea saccharolytica KIBI-1,Longilinea arvoryzae KOME-1, Previously Described as Members of the Anaerolineaceae (Chloroflexi).</title>
        <authorList>
            <person name="Sekiguchi Y."/>
            <person name="Ohashi A."/>
            <person name="Matsuura N."/>
            <person name="Tourlousse M.D."/>
        </authorList>
    </citation>
    <scope>NUCLEOTIDE SEQUENCE [LARGE SCALE GENOMIC DNA]</scope>
    <source>
        <strain evidence="2">KOME-1</strain>
    </source>
</reference>
<feature type="transmembrane region" description="Helical" evidence="1">
    <location>
        <begin position="102"/>
        <end position="123"/>
    </location>
</feature>
<evidence type="ECO:0000313" key="2">
    <source>
        <dbReference type="EMBL" id="GAP16115.1"/>
    </source>
</evidence>
<keyword evidence="1" id="KW-1133">Transmembrane helix</keyword>
<proteinExistence type="predicted"/>
<organism evidence="2">
    <name type="scientific">Longilinea arvoryzae</name>
    <dbReference type="NCBI Taxonomy" id="360412"/>
    <lineage>
        <taxon>Bacteria</taxon>
        <taxon>Bacillati</taxon>
        <taxon>Chloroflexota</taxon>
        <taxon>Anaerolineae</taxon>
        <taxon>Anaerolineales</taxon>
        <taxon>Anaerolineaceae</taxon>
        <taxon>Longilinea</taxon>
    </lineage>
</organism>
<feature type="transmembrane region" description="Helical" evidence="1">
    <location>
        <begin position="6"/>
        <end position="25"/>
    </location>
</feature>
<keyword evidence="1" id="KW-0812">Transmembrane</keyword>
<dbReference type="EMBL" id="DF967973">
    <property type="protein sequence ID" value="GAP16115.1"/>
    <property type="molecule type" value="Genomic_DNA"/>
</dbReference>
<feature type="transmembrane region" description="Helical" evidence="1">
    <location>
        <begin position="70"/>
        <end position="90"/>
    </location>
</feature>
<evidence type="ECO:0000313" key="3">
    <source>
        <dbReference type="Proteomes" id="UP000055060"/>
    </source>
</evidence>
<dbReference type="InterPro" id="IPR023813">
    <property type="entry name" value="HsmA-like"/>
</dbReference>
<accession>A0A0K8MY34</accession>
<sequence length="124" mass="13557">MTTLLGLAIAAISSALLFYTLGVWSERFAGRLKPLHLILFWIGLVFDTTGTTLMSKIAGGMAFDVHGFTGLLAILLMLGHAVWATIVLVRRDEKAIHSFHKFSLVVWLVWLVPFMTGLAGAMLA</sequence>
<keyword evidence="3" id="KW-1185">Reference proteome</keyword>
<dbReference type="Proteomes" id="UP000055060">
    <property type="component" value="Unassembled WGS sequence"/>
</dbReference>
<dbReference type="STRING" id="360412.LARV_03911"/>
<keyword evidence="1" id="KW-0472">Membrane</keyword>
<protein>
    <recommendedName>
        <fullName evidence="4">TIGR03987 family protein</fullName>
    </recommendedName>
</protein>